<reference evidence="2" key="2">
    <citation type="submission" date="2016-01" db="EMBL/GenBank/DDBJ databases">
        <title>Diatom-associated endosymboitic cyanobacterium lacks core nitrogen metabolism enzymes.</title>
        <authorList>
            <person name="Hilton J.A."/>
            <person name="Foster R.A."/>
            <person name="Tripp H.J."/>
            <person name="Carter B.J."/>
            <person name="Zehr J.P."/>
            <person name="Villareal T.A."/>
        </authorList>
    </citation>
    <scope>NUCLEOTIDE SEQUENCE [LARGE SCALE GENOMIC DNA]</scope>
    <source>
        <strain evidence="2">HH01</strain>
    </source>
</reference>
<dbReference type="EMBL" id="CAIY01000049">
    <property type="protein sequence ID" value="CCH67591.1"/>
    <property type="molecule type" value="Genomic_DNA"/>
</dbReference>
<gene>
    <name evidence="1" type="ORF">RINTHH_14360</name>
</gene>
<proteinExistence type="predicted"/>
<organism evidence="1 2">
    <name type="scientific">Richelia intracellularis HH01</name>
    <dbReference type="NCBI Taxonomy" id="1165094"/>
    <lineage>
        <taxon>Bacteria</taxon>
        <taxon>Bacillati</taxon>
        <taxon>Cyanobacteriota</taxon>
        <taxon>Cyanophyceae</taxon>
        <taxon>Nostocales</taxon>
        <taxon>Nostocaceae</taxon>
        <taxon>Richelia</taxon>
    </lineage>
</organism>
<sequence length="62" mass="7078">MKDNININCQEFCIKGCILGDECPNIKYQKATSQFIQDTPLDKILEIAQASRLKKRIGPPRK</sequence>
<keyword evidence="2" id="KW-1185">Reference proteome</keyword>
<dbReference type="RefSeq" id="WP_008234356.1">
    <property type="nucleotide sequence ID" value="NZ_CAIY01000049.1"/>
</dbReference>
<evidence type="ECO:0000313" key="2">
    <source>
        <dbReference type="Proteomes" id="UP000053051"/>
    </source>
</evidence>
<comment type="caution">
    <text evidence="1">The sequence shown here is derived from an EMBL/GenBank/DDBJ whole genome shotgun (WGS) entry which is preliminary data.</text>
</comment>
<accession>M1X5T0</accession>
<dbReference type="Proteomes" id="UP000053051">
    <property type="component" value="Unassembled WGS sequence"/>
</dbReference>
<reference evidence="1 2" key="1">
    <citation type="submission" date="2012-05" db="EMBL/GenBank/DDBJ databases">
        <authorList>
            <person name="Hilton J."/>
        </authorList>
    </citation>
    <scope>NUCLEOTIDE SEQUENCE [LARGE SCALE GENOMIC DNA]</scope>
    <source>
        <strain evidence="1 2">HH01</strain>
    </source>
</reference>
<dbReference type="OrthoDB" id="427009at2"/>
<dbReference type="AlphaFoldDB" id="M1X5T0"/>
<name>M1X5T0_9NOST</name>
<dbReference type="STRING" id="1165094.RINTHH_14360"/>
<protein>
    <submittedName>
        <fullName evidence="1">Uncharacterized protein</fullName>
    </submittedName>
</protein>
<evidence type="ECO:0000313" key="1">
    <source>
        <dbReference type="EMBL" id="CCH67591.1"/>
    </source>
</evidence>